<reference evidence="1 2" key="1">
    <citation type="submission" date="2022-09" db="EMBL/GenBank/DDBJ databases">
        <title>Interaction between co-microsymbionts with complementary sets of symbiotic genes in legume-rhizobium systems.</title>
        <authorList>
            <person name="Safronova V."/>
            <person name="Sazanova A."/>
            <person name="Afonin A."/>
            <person name="Chirak E."/>
        </authorList>
    </citation>
    <scope>NUCLEOTIDE SEQUENCE [LARGE SCALE GENOMIC DNA]</scope>
    <source>
        <strain evidence="1 2">A18/4-1</strain>
    </source>
</reference>
<dbReference type="EMBL" id="CP104965">
    <property type="protein sequence ID" value="UXN71224.1"/>
    <property type="molecule type" value="Genomic_DNA"/>
</dbReference>
<name>A0ABY6CG59_9HYPH</name>
<gene>
    <name evidence="1" type="ORF">N8A98_08620</name>
</gene>
<protein>
    <recommendedName>
        <fullName evidence="3">Transposase</fullName>
    </recommendedName>
</protein>
<sequence>MSNLLAMLRHLLSWLTPRDGIKTHPDQMSLQEWADLPPYHPIADRAPC</sequence>
<accession>A0ABY6CG59</accession>
<keyword evidence="2" id="KW-1185">Reference proteome</keyword>
<organism evidence="1 2">
    <name type="scientific">Devosia neptuniae</name>
    <dbReference type="NCBI Taxonomy" id="191302"/>
    <lineage>
        <taxon>Bacteria</taxon>
        <taxon>Pseudomonadati</taxon>
        <taxon>Pseudomonadota</taxon>
        <taxon>Alphaproteobacteria</taxon>
        <taxon>Hyphomicrobiales</taxon>
        <taxon>Devosiaceae</taxon>
        <taxon>Devosia</taxon>
    </lineage>
</organism>
<proteinExistence type="predicted"/>
<dbReference type="Proteomes" id="UP001061862">
    <property type="component" value="Chromosome"/>
</dbReference>
<dbReference type="RefSeq" id="WP_262170664.1">
    <property type="nucleotide sequence ID" value="NZ_CP104965.1"/>
</dbReference>
<evidence type="ECO:0000313" key="2">
    <source>
        <dbReference type="Proteomes" id="UP001061862"/>
    </source>
</evidence>
<evidence type="ECO:0008006" key="3">
    <source>
        <dbReference type="Google" id="ProtNLM"/>
    </source>
</evidence>
<evidence type="ECO:0000313" key="1">
    <source>
        <dbReference type="EMBL" id="UXN71224.1"/>
    </source>
</evidence>